<reference evidence="5 6" key="1">
    <citation type="submission" date="2024-05" db="EMBL/GenBank/DDBJ databases">
        <authorList>
            <person name="Venkateswaran K."/>
        </authorList>
    </citation>
    <scope>NUCLEOTIDE SEQUENCE [LARGE SCALE GENOMIC DNA]</scope>
    <source>
        <strain evidence="5 6">179-C4-2-HS</strain>
    </source>
</reference>
<comment type="similarity">
    <text evidence="1 4">Belongs to the glycerate kinase type-1 family.</text>
</comment>
<name>A0ABV4YZE6_9BACI</name>
<dbReference type="Pfam" id="PF02595">
    <property type="entry name" value="Gly_kinase"/>
    <property type="match status" value="1"/>
</dbReference>
<evidence type="ECO:0000256" key="1">
    <source>
        <dbReference type="ARBA" id="ARBA00006284"/>
    </source>
</evidence>
<keyword evidence="2 4" id="KW-0808">Transferase</keyword>
<evidence type="ECO:0000256" key="4">
    <source>
        <dbReference type="PIRNR" id="PIRNR006078"/>
    </source>
</evidence>
<dbReference type="PIRSF" id="PIRSF006078">
    <property type="entry name" value="GlxK"/>
    <property type="match status" value="1"/>
</dbReference>
<dbReference type="InterPro" id="IPR018193">
    <property type="entry name" value="Glyc_kinase_flavodox-like_fold"/>
</dbReference>
<proteinExistence type="inferred from homology"/>
<evidence type="ECO:0000256" key="2">
    <source>
        <dbReference type="ARBA" id="ARBA00022679"/>
    </source>
</evidence>
<evidence type="ECO:0000256" key="3">
    <source>
        <dbReference type="ARBA" id="ARBA00022777"/>
    </source>
</evidence>
<organism evidence="5 6">
    <name type="scientific">Neobacillus driksii</name>
    <dbReference type="NCBI Taxonomy" id="3035913"/>
    <lineage>
        <taxon>Bacteria</taxon>
        <taxon>Bacillati</taxon>
        <taxon>Bacillota</taxon>
        <taxon>Bacilli</taxon>
        <taxon>Bacillales</taxon>
        <taxon>Bacillaceae</taxon>
        <taxon>Neobacillus</taxon>
    </lineage>
</organism>
<dbReference type="EC" id="2.7.1.31" evidence="5"/>
<dbReference type="InterPro" id="IPR036129">
    <property type="entry name" value="Glycerate_kinase_sf"/>
</dbReference>
<sequence length="393" mass="40387">MKIIIAPDSFKESLTAIEVSQAIEEGMKSVFPTAKYVKIPMADGGEGTVYSLVNATGGKVIPKVVTGPLGEPVESFFGILGDGKTAVIEMAAASGLGQVPNEKRNPLLTTTYGVGELIIEALNYGVEKIIIGLGGSATNDAGAGMLQALGVSFLTDEGTEIGFGGGELGKIRTIDMSGLDRRLASVSFEVACDVDTPLVGSKGASAIFGPQKGATPDMVQVLDGNLAHFANCVQKTLGKDIRNLPGSGAAGGLGGGIIAFLPAELKSGVDIVIEATGLSDHMADADLVITGEGKIDNQTICGKTPIGVAKAAKKYNLPVIAIAGHLGSDSYVVKEHGIDALLSIVPGVVSLENALENAREYVERCAENIGTSISVGMGLKLEGNYKVSRMVLK</sequence>
<dbReference type="Proteomes" id="UP001241748">
    <property type="component" value="Unassembled WGS sequence"/>
</dbReference>
<dbReference type="GO" id="GO:0008887">
    <property type="term" value="F:glycerate kinase activity"/>
    <property type="evidence" value="ECO:0007669"/>
    <property type="project" value="UniProtKB-EC"/>
</dbReference>
<dbReference type="PANTHER" id="PTHR21599">
    <property type="entry name" value="GLYCERATE KINASE"/>
    <property type="match status" value="1"/>
</dbReference>
<keyword evidence="3 4" id="KW-0418">Kinase</keyword>
<evidence type="ECO:0000313" key="5">
    <source>
        <dbReference type="EMBL" id="MFB3170107.1"/>
    </source>
</evidence>
<dbReference type="EMBL" id="JAROBZ020000002">
    <property type="protein sequence ID" value="MFB3170107.1"/>
    <property type="molecule type" value="Genomic_DNA"/>
</dbReference>
<gene>
    <name evidence="5" type="ORF">P5G62_023665</name>
</gene>
<keyword evidence="6" id="KW-1185">Reference proteome</keyword>
<dbReference type="NCBIfam" id="TIGR00045">
    <property type="entry name" value="glycerate kinase"/>
    <property type="match status" value="1"/>
</dbReference>
<dbReference type="InterPro" id="IPR018197">
    <property type="entry name" value="Glycerate_kinase_RE-like"/>
</dbReference>
<evidence type="ECO:0000313" key="6">
    <source>
        <dbReference type="Proteomes" id="UP001241748"/>
    </source>
</evidence>
<accession>A0ABV4YZE6</accession>
<dbReference type="PANTHER" id="PTHR21599:SF0">
    <property type="entry name" value="GLYCERATE KINASE"/>
    <property type="match status" value="1"/>
</dbReference>
<dbReference type="Gene3D" id="3.90.1510.10">
    <property type="entry name" value="Glycerate kinase, domain 2"/>
    <property type="match status" value="1"/>
</dbReference>
<comment type="caution">
    <text evidence="5">The sequence shown here is derived from an EMBL/GenBank/DDBJ whole genome shotgun (WGS) entry which is preliminary data.</text>
</comment>
<dbReference type="RefSeq" id="WP_306074662.1">
    <property type="nucleotide sequence ID" value="NZ_JAROBZ020000002.1"/>
</dbReference>
<dbReference type="Gene3D" id="3.40.50.10350">
    <property type="entry name" value="Glycerate kinase, domain 1"/>
    <property type="match status" value="1"/>
</dbReference>
<protein>
    <submittedName>
        <fullName evidence="5">Glycerate kinase</fullName>
        <ecNumber evidence="5">2.7.1.31</ecNumber>
    </submittedName>
</protein>
<dbReference type="SUPFAM" id="SSF110738">
    <property type="entry name" value="Glycerate kinase I"/>
    <property type="match status" value="1"/>
</dbReference>
<dbReference type="InterPro" id="IPR004381">
    <property type="entry name" value="Glycerate_kinase"/>
</dbReference>